<feature type="domain" description="Fumarylacetoacetase-like C-terminal" evidence="2">
    <location>
        <begin position="3"/>
        <end position="62"/>
    </location>
</feature>
<name>A0A3D2SMP5_9GAMM</name>
<dbReference type="PANTHER" id="PTHR11820">
    <property type="entry name" value="ACYLPYRUVASE"/>
    <property type="match status" value="1"/>
</dbReference>
<keyword evidence="1" id="KW-0479">Metal-binding</keyword>
<feature type="non-terminal residue" evidence="3">
    <location>
        <position position="1"/>
    </location>
</feature>
<dbReference type="GO" id="GO:0018773">
    <property type="term" value="F:acetylpyruvate hydrolase activity"/>
    <property type="evidence" value="ECO:0007669"/>
    <property type="project" value="TreeGrafter"/>
</dbReference>
<dbReference type="Gene3D" id="3.90.850.10">
    <property type="entry name" value="Fumarylacetoacetase-like, C-terminal domain"/>
    <property type="match status" value="1"/>
</dbReference>
<organism evidence="3 4">
    <name type="scientific">Acinetobacter ursingii</name>
    <dbReference type="NCBI Taxonomy" id="108980"/>
    <lineage>
        <taxon>Bacteria</taxon>
        <taxon>Pseudomonadati</taxon>
        <taxon>Pseudomonadota</taxon>
        <taxon>Gammaproteobacteria</taxon>
        <taxon>Moraxellales</taxon>
        <taxon>Moraxellaceae</taxon>
        <taxon>Acinetobacter</taxon>
    </lineage>
</organism>
<evidence type="ECO:0000256" key="1">
    <source>
        <dbReference type="ARBA" id="ARBA00022723"/>
    </source>
</evidence>
<gene>
    <name evidence="3" type="ORF">DHW29_11575</name>
</gene>
<dbReference type="Pfam" id="PF01557">
    <property type="entry name" value="FAA_hydrolase"/>
    <property type="match status" value="1"/>
</dbReference>
<evidence type="ECO:0000259" key="2">
    <source>
        <dbReference type="Pfam" id="PF01557"/>
    </source>
</evidence>
<dbReference type="InterPro" id="IPR036663">
    <property type="entry name" value="Fumarylacetoacetase_C_sf"/>
</dbReference>
<protein>
    <submittedName>
        <fullName evidence="3">Fumarylacetoacetate hydrolase</fullName>
    </submittedName>
</protein>
<evidence type="ECO:0000313" key="4">
    <source>
        <dbReference type="Proteomes" id="UP000263596"/>
    </source>
</evidence>
<comment type="caution">
    <text evidence="3">The sequence shown here is derived from an EMBL/GenBank/DDBJ whole genome shotgun (WGS) entry which is preliminary data.</text>
</comment>
<dbReference type="GO" id="GO:0046872">
    <property type="term" value="F:metal ion binding"/>
    <property type="evidence" value="ECO:0007669"/>
    <property type="project" value="UniProtKB-KW"/>
</dbReference>
<dbReference type="EMBL" id="DPVE01000198">
    <property type="protein sequence ID" value="HCK30749.1"/>
    <property type="molecule type" value="Genomic_DNA"/>
</dbReference>
<reference evidence="3 4" key="1">
    <citation type="journal article" date="2018" name="Nat. Biotechnol.">
        <title>A standardized bacterial taxonomy based on genome phylogeny substantially revises the tree of life.</title>
        <authorList>
            <person name="Parks D.H."/>
            <person name="Chuvochina M."/>
            <person name="Waite D.W."/>
            <person name="Rinke C."/>
            <person name="Skarshewski A."/>
            <person name="Chaumeil P.A."/>
            <person name="Hugenholtz P."/>
        </authorList>
    </citation>
    <scope>NUCLEOTIDE SEQUENCE [LARGE SCALE GENOMIC DNA]</scope>
    <source>
        <strain evidence="3">UBA9669</strain>
    </source>
</reference>
<proteinExistence type="predicted"/>
<dbReference type="SUPFAM" id="SSF56529">
    <property type="entry name" value="FAH"/>
    <property type="match status" value="1"/>
</dbReference>
<keyword evidence="3" id="KW-0378">Hydrolase</keyword>
<dbReference type="InterPro" id="IPR011234">
    <property type="entry name" value="Fumarylacetoacetase-like_C"/>
</dbReference>
<sequence>YRFYINDAVRQQGDTAYLLLSIGEYLCDMSQAFTIEAGDVVMTGTPAGVGPLERGDQLKMLLNGKTQQFVWETFVKA</sequence>
<dbReference type="AlphaFoldDB" id="A0A3D2SMP5"/>
<dbReference type="Proteomes" id="UP000263596">
    <property type="component" value="Unassembled WGS sequence"/>
</dbReference>
<dbReference type="PANTHER" id="PTHR11820:SF7">
    <property type="entry name" value="ACYLPYRUVASE FAHD1, MITOCHONDRIAL"/>
    <property type="match status" value="1"/>
</dbReference>
<accession>A0A3D2SMP5</accession>
<evidence type="ECO:0000313" key="3">
    <source>
        <dbReference type="EMBL" id="HCK30749.1"/>
    </source>
</evidence>